<comment type="subcellular location">
    <subcellularLocation>
        <location evidence="1">Membrane</location>
        <topology evidence="1">Multi-pass membrane protein</topology>
    </subcellularLocation>
</comment>
<feature type="transmembrane region" description="Helical" evidence="7">
    <location>
        <begin position="57"/>
        <end position="77"/>
    </location>
</feature>
<evidence type="ECO:0000256" key="5">
    <source>
        <dbReference type="ARBA" id="ARBA00023136"/>
    </source>
</evidence>
<dbReference type="SUPFAM" id="SSF81340">
    <property type="entry name" value="Clc chloride channel"/>
    <property type="match status" value="1"/>
</dbReference>
<dbReference type="GO" id="GO:0005886">
    <property type="term" value="C:plasma membrane"/>
    <property type="evidence" value="ECO:0007669"/>
    <property type="project" value="TreeGrafter"/>
</dbReference>
<keyword evidence="2 7" id="KW-0812">Transmembrane</keyword>
<dbReference type="EMBL" id="UGLZ01000004">
    <property type="protein sequence ID" value="STU64482.1"/>
    <property type="molecule type" value="Genomic_DNA"/>
</dbReference>
<feature type="transmembrane region" description="Helical" evidence="7">
    <location>
        <begin position="301"/>
        <end position="318"/>
    </location>
</feature>
<gene>
    <name evidence="8" type="ORF">NCTC5050_01389</name>
</gene>
<dbReference type="PROSITE" id="PS51257">
    <property type="entry name" value="PROKAR_LIPOPROTEIN"/>
    <property type="match status" value="1"/>
</dbReference>
<keyword evidence="6" id="KW-0407">Ion channel</keyword>
<organism evidence="8 9">
    <name type="scientific">Klebsiella pneumoniae subsp. ozaenae</name>
    <dbReference type="NCBI Taxonomy" id="574"/>
    <lineage>
        <taxon>Bacteria</taxon>
        <taxon>Pseudomonadati</taxon>
        <taxon>Pseudomonadota</taxon>
        <taxon>Gammaproteobacteria</taxon>
        <taxon>Enterobacterales</taxon>
        <taxon>Enterobacteriaceae</taxon>
        <taxon>Klebsiella/Raoultella group</taxon>
        <taxon>Klebsiella</taxon>
        <taxon>Klebsiella pneumoniae complex</taxon>
    </lineage>
</organism>
<evidence type="ECO:0000313" key="9">
    <source>
        <dbReference type="Proteomes" id="UP000255382"/>
    </source>
</evidence>
<name>A0A377Z973_KLEPO</name>
<accession>A0A377Z973</accession>
<evidence type="ECO:0000313" key="8">
    <source>
        <dbReference type="EMBL" id="STU64482.1"/>
    </source>
</evidence>
<dbReference type="CDD" id="cd00400">
    <property type="entry name" value="Voltage_gated_ClC"/>
    <property type="match status" value="1"/>
</dbReference>
<evidence type="ECO:0000256" key="7">
    <source>
        <dbReference type="SAM" id="Phobius"/>
    </source>
</evidence>
<evidence type="ECO:0000256" key="2">
    <source>
        <dbReference type="ARBA" id="ARBA00022692"/>
    </source>
</evidence>
<evidence type="ECO:0000256" key="6">
    <source>
        <dbReference type="ARBA" id="ARBA00023303"/>
    </source>
</evidence>
<feature type="transmembrane region" description="Helical" evidence="7">
    <location>
        <begin position="257"/>
        <end position="281"/>
    </location>
</feature>
<dbReference type="PANTHER" id="PTHR43427:SF9">
    <property type="entry name" value="ION-TRANSPORT PROTEIN YFEO-RELATED"/>
    <property type="match status" value="1"/>
</dbReference>
<feature type="transmembrane region" description="Helical" evidence="7">
    <location>
        <begin position="89"/>
        <end position="112"/>
    </location>
</feature>
<protein>
    <submittedName>
        <fullName evidence="8">Chloride channel protein</fullName>
    </submittedName>
</protein>
<dbReference type="Pfam" id="PF00654">
    <property type="entry name" value="Voltage_CLC"/>
    <property type="match status" value="1"/>
</dbReference>
<keyword evidence="9" id="KW-1185">Reference proteome</keyword>
<keyword evidence="5 7" id="KW-0472">Membrane</keyword>
<dbReference type="AlphaFoldDB" id="A0A377Z973"/>
<dbReference type="PANTHER" id="PTHR43427">
    <property type="entry name" value="CHLORIDE CHANNEL PROTEIN CLC-E"/>
    <property type="match status" value="1"/>
</dbReference>
<keyword evidence="4" id="KW-0406">Ion transport</keyword>
<feature type="transmembrane region" description="Helical" evidence="7">
    <location>
        <begin position="325"/>
        <end position="343"/>
    </location>
</feature>
<reference evidence="8 9" key="1">
    <citation type="submission" date="2018-06" db="EMBL/GenBank/DDBJ databases">
        <authorList>
            <consortium name="Pathogen Informatics"/>
            <person name="Doyle S."/>
        </authorList>
    </citation>
    <scope>NUCLEOTIDE SEQUENCE [LARGE SCALE GENOMIC DNA]</scope>
    <source>
        <strain evidence="8 9">NCTC5050</strain>
    </source>
</reference>
<dbReference type="InterPro" id="IPR014743">
    <property type="entry name" value="Cl-channel_core"/>
</dbReference>
<dbReference type="GO" id="GO:0015108">
    <property type="term" value="F:chloride transmembrane transporter activity"/>
    <property type="evidence" value="ECO:0007669"/>
    <property type="project" value="InterPro"/>
</dbReference>
<dbReference type="InterPro" id="IPR001807">
    <property type="entry name" value="ClC"/>
</dbReference>
<dbReference type="NCBIfam" id="NF002971">
    <property type="entry name" value="PRK03655.1"/>
    <property type="match status" value="1"/>
</dbReference>
<feature type="transmembrane region" description="Helical" evidence="7">
    <location>
        <begin position="223"/>
        <end position="245"/>
    </location>
</feature>
<feature type="transmembrane region" description="Helical" evidence="7">
    <location>
        <begin position="12"/>
        <end position="37"/>
    </location>
</feature>
<sequence length="534" mass="56299">MLHPRARTMLILSVPAILIGIACSLILIVAMKVAALLQRVLWSNLPAQLGVSADSPLWIIAMLTATGIAVGLVIRYSPGHAGPDPATESLIGAPIATGALPGLLAALILGLAGGVSLGPEHPIMVVNIALAVAVGSRLFPRVSSLDWTILAASGTIGALFGTPVAAALIFSQTLNSSNDTPLWDRLFAPLLAAAAGALTTGLFFHPHFSLPIPHYGQMRFVDILSGIIVALIAIAVGMVAVWCLPRLHTLMHRLKNPILTLGIGGLLLGIVGTIGGPLTLFKGLDEMQQLAFSQTLTAADFLLIALVKLAALVLASASGFRGGRIFPAVFVGVALGLMLHAHVDAVPAAITVSCAILGMVLVVTRDGWLSLFYGRRGGPGYDFAAAVVYGDAPGLAAAGRETVDDCQTAYRLNAAVSLLKGLRHRAQEIGDIHFRQHHFYQGEGIGGDALRHRLPQFRRLSDPPAARSNVRGEGFRQPLPVPQSDVIVALLWTMNRPFHGIPFVIQQQNKRLLLITQHGAHLLNGQLGRAIADN</sequence>
<feature type="transmembrane region" description="Helical" evidence="7">
    <location>
        <begin position="349"/>
        <end position="368"/>
    </location>
</feature>
<evidence type="ECO:0000256" key="4">
    <source>
        <dbReference type="ARBA" id="ARBA00023065"/>
    </source>
</evidence>
<evidence type="ECO:0000256" key="3">
    <source>
        <dbReference type="ARBA" id="ARBA00022989"/>
    </source>
</evidence>
<dbReference type="Proteomes" id="UP000255382">
    <property type="component" value="Unassembled WGS sequence"/>
</dbReference>
<feature type="transmembrane region" description="Helical" evidence="7">
    <location>
        <begin position="182"/>
        <end position="203"/>
    </location>
</feature>
<proteinExistence type="predicted"/>
<dbReference type="PRINTS" id="PR00762">
    <property type="entry name" value="CLCHANNEL"/>
</dbReference>
<evidence type="ECO:0000256" key="1">
    <source>
        <dbReference type="ARBA" id="ARBA00004141"/>
    </source>
</evidence>
<keyword evidence="4" id="KW-0813">Transport</keyword>
<feature type="transmembrane region" description="Helical" evidence="7">
    <location>
        <begin position="147"/>
        <end position="170"/>
    </location>
</feature>
<dbReference type="InterPro" id="IPR050368">
    <property type="entry name" value="ClC-type_chloride_channel"/>
</dbReference>
<dbReference type="Gene3D" id="1.10.3080.10">
    <property type="entry name" value="Clc chloride channel"/>
    <property type="match status" value="1"/>
</dbReference>
<keyword evidence="3 7" id="KW-1133">Transmembrane helix</keyword>